<dbReference type="PANTHER" id="PTHR34700">
    <property type="entry name" value="POTASSIUM BINDING PROTEIN KBP"/>
    <property type="match status" value="1"/>
</dbReference>
<sequence length="472" mass="48766">MERPGLRGRRRGTRTGRATAVRMAVALALTVPLVAGGAGAATAGVVTGTSGTTGTTTVDEQAGDVTYYVVKESWEGQPEFLFSIAERLLGTGDRALEIYDLNEGRAQPGGMTVSDPNVIRPGWVLLLPPDAVGDGVVVGPLPTLPPVAVRPTTTPSPAPGATERASGGGATDESSTAASDDAPATSLPSFDPETVLLVALAVSAGIGVLVLLVGVGVGVVRRRRARRDAPPAPVVHREDPGAWTIDRTTRALARACADAGRAVPGVHALVLADDEVHLRLRTPDAHPPAGWSATDDGRTWTSPMRPLQDVALDAHVVAPFPGLVTLGDDVRGRVLVDLAQAGPGICLEGDVDEATRLAERWLHELASSPWSRHVPVVAVGVGGSSYGRLDEAADAITAAAGGVLVVADARRRDADRLAVLAENPAWAVVVVGAAGRDWARWRLTLDAEGVATGGPLDTDVHVRTGAPRLELV</sequence>
<dbReference type="Proteomes" id="UP000604241">
    <property type="component" value="Unassembled WGS sequence"/>
</dbReference>
<dbReference type="EMBL" id="JACSQV010000024">
    <property type="protein sequence ID" value="MBD7920243.1"/>
    <property type="molecule type" value="Genomic_DNA"/>
</dbReference>
<evidence type="ECO:0000313" key="4">
    <source>
        <dbReference type="EMBL" id="MBD7920243.1"/>
    </source>
</evidence>
<evidence type="ECO:0000256" key="1">
    <source>
        <dbReference type="SAM" id="MobiDB-lite"/>
    </source>
</evidence>
<keyword evidence="2" id="KW-1133">Transmembrane helix</keyword>
<evidence type="ECO:0000256" key="2">
    <source>
        <dbReference type="SAM" id="Phobius"/>
    </source>
</evidence>
<keyword evidence="2" id="KW-0812">Transmembrane</keyword>
<protein>
    <recommendedName>
        <fullName evidence="6">LysM domain-containing protein</fullName>
    </recommendedName>
</protein>
<gene>
    <name evidence="4" type="ORF">H9657_18375</name>
</gene>
<evidence type="ECO:0000256" key="3">
    <source>
        <dbReference type="SAM" id="SignalP"/>
    </source>
</evidence>
<keyword evidence="2" id="KW-0472">Membrane</keyword>
<keyword evidence="3" id="KW-0732">Signal</keyword>
<keyword evidence="5" id="KW-1185">Reference proteome</keyword>
<comment type="caution">
    <text evidence="4">The sequence shown here is derived from an EMBL/GenBank/DDBJ whole genome shotgun (WGS) entry which is preliminary data.</text>
</comment>
<proteinExistence type="predicted"/>
<name>A0ABR8QIJ4_9CELL</name>
<dbReference type="PANTHER" id="PTHR34700:SF4">
    <property type="entry name" value="PHAGE-LIKE ELEMENT PBSX PROTEIN XKDP"/>
    <property type="match status" value="1"/>
</dbReference>
<feature type="transmembrane region" description="Helical" evidence="2">
    <location>
        <begin position="195"/>
        <end position="220"/>
    </location>
</feature>
<dbReference type="InterPro" id="IPR052196">
    <property type="entry name" value="Bact_Kbp"/>
</dbReference>
<dbReference type="RefSeq" id="WP_191784888.1">
    <property type="nucleotide sequence ID" value="NZ_JACSQV010000024.1"/>
</dbReference>
<reference evidence="4 5" key="1">
    <citation type="submission" date="2020-08" db="EMBL/GenBank/DDBJ databases">
        <title>A Genomic Blueprint of the Chicken Gut Microbiome.</title>
        <authorList>
            <person name="Gilroy R."/>
            <person name="Ravi A."/>
            <person name="Getino M."/>
            <person name="Pursley I."/>
            <person name="Horton D.L."/>
            <person name="Alikhan N.-F."/>
            <person name="Baker D."/>
            <person name="Gharbi K."/>
            <person name="Hall N."/>
            <person name="Watson M."/>
            <person name="Adriaenssens E.M."/>
            <person name="Foster-Nyarko E."/>
            <person name="Jarju S."/>
            <person name="Secka A."/>
            <person name="Antonio M."/>
            <person name="Oren A."/>
            <person name="Chaudhuri R."/>
            <person name="La Ragione R.M."/>
            <person name="Hildebrand F."/>
            <person name="Pallen M.J."/>
        </authorList>
    </citation>
    <scope>NUCLEOTIDE SEQUENCE [LARGE SCALE GENOMIC DNA]</scope>
    <source>
        <strain evidence="4 5">Sa3CUA2</strain>
    </source>
</reference>
<feature type="compositionally biased region" description="Low complexity" evidence="1">
    <location>
        <begin position="144"/>
        <end position="162"/>
    </location>
</feature>
<accession>A0ABR8QIJ4</accession>
<feature type="region of interest" description="Disordered" evidence="1">
    <location>
        <begin position="144"/>
        <end position="186"/>
    </location>
</feature>
<feature type="compositionally biased region" description="Low complexity" evidence="1">
    <location>
        <begin position="171"/>
        <end position="186"/>
    </location>
</feature>
<organism evidence="4 5">
    <name type="scientific">Cellulomonas avistercoris</name>
    <dbReference type="NCBI Taxonomy" id="2762242"/>
    <lineage>
        <taxon>Bacteria</taxon>
        <taxon>Bacillati</taxon>
        <taxon>Actinomycetota</taxon>
        <taxon>Actinomycetes</taxon>
        <taxon>Micrococcales</taxon>
        <taxon>Cellulomonadaceae</taxon>
        <taxon>Cellulomonas</taxon>
    </lineage>
</organism>
<feature type="chain" id="PRO_5045440977" description="LysM domain-containing protein" evidence="3">
    <location>
        <begin position="41"/>
        <end position="472"/>
    </location>
</feature>
<feature type="signal peptide" evidence="3">
    <location>
        <begin position="1"/>
        <end position="40"/>
    </location>
</feature>
<evidence type="ECO:0000313" key="5">
    <source>
        <dbReference type="Proteomes" id="UP000604241"/>
    </source>
</evidence>
<evidence type="ECO:0008006" key="6">
    <source>
        <dbReference type="Google" id="ProtNLM"/>
    </source>
</evidence>